<comment type="function">
    <text evidence="7">S-adenosyl-L-methionine-dependent 2'-O-ribose methyltransferase that catalyzes the formation of 2'-O-methylguanosine at position 18 (Gm18) in a subset of tRNA. Selectively mediates Gm18 methylation of tRNAGln-TTG/CTG and tRNASer-TGA/GCT. Gm18 modification can enhance the stability of modified tRNAs.</text>
</comment>
<evidence type="ECO:0000256" key="3">
    <source>
        <dbReference type="ARBA" id="ARBA00022691"/>
    </source>
</evidence>
<name>A0AAP0M3Y3_9ROSI</name>
<dbReference type="Pfam" id="PF00588">
    <property type="entry name" value="SpoU_methylase"/>
    <property type="match status" value="1"/>
</dbReference>
<keyword evidence="4" id="KW-0694">RNA-binding</keyword>
<dbReference type="SUPFAM" id="SSF75217">
    <property type="entry name" value="alpha/beta knot"/>
    <property type="match status" value="1"/>
</dbReference>
<keyword evidence="5" id="KW-0007">Acetylation</keyword>
<evidence type="ECO:0000256" key="8">
    <source>
        <dbReference type="ARBA" id="ARBA00093594"/>
    </source>
</evidence>
<comment type="caution">
    <text evidence="12">The sequence shown here is derived from an EMBL/GenBank/DDBJ whole genome shotgun (WGS) entry which is preliminary data.</text>
</comment>
<evidence type="ECO:0000256" key="2">
    <source>
        <dbReference type="ARBA" id="ARBA00022679"/>
    </source>
</evidence>
<evidence type="ECO:0000256" key="1">
    <source>
        <dbReference type="ARBA" id="ARBA00022603"/>
    </source>
</evidence>
<dbReference type="CDD" id="cd18091">
    <property type="entry name" value="SpoU-like_TRM3-like"/>
    <property type="match status" value="1"/>
</dbReference>
<evidence type="ECO:0000313" key="12">
    <source>
        <dbReference type="EMBL" id="KAK9198286.1"/>
    </source>
</evidence>
<dbReference type="Proteomes" id="UP001428341">
    <property type="component" value="Unassembled WGS sequence"/>
</dbReference>
<keyword evidence="1" id="KW-0489">Methyltransferase</keyword>
<gene>
    <name evidence="12" type="ORF">WN944_013470</name>
</gene>
<keyword evidence="2" id="KW-0808">Transferase</keyword>
<dbReference type="EC" id="2.1.1.34" evidence="8"/>
<evidence type="ECO:0000256" key="4">
    <source>
        <dbReference type="ARBA" id="ARBA00022884"/>
    </source>
</evidence>
<accession>A0AAP0M3Y3</accession>
<dbReference type="FunFam" id="3.40.1280.10:FF:000010">
    <property type="entry name" value="probable methyltransferase TARBP1"/>
    <property type="match status" value="1"/>
</dbReference>
<dbReference type="InterPro" id="IPR045330">
    <property type="entry name" value="TRM3/TARBP1"/>
</dbReference>
<keyword evidence="13" id="KW-1185">Reference proteome</keyword>
<dbReference type="SUPFAM" id="SSF48371">
    <property type="entry name" value="ARM repeat"/>
    <property type="match status" value="2"/>
</dbReference>
<keyword evidence="3" id="KW-0949">S-adenosyl-L-methionine</keyword>
<dbReference type="PANTHER" id="PTHR12029:SF11">
    <property type="entry name" value="METHYLTRANSFERASE TARBP1-RELATED"/>
    <property type="match status" value="1"/>
</dbReference>
<evidence type="ECO:0000259" key="11">
    <source>
        <dbReference type="Pfam" id="PF00588"/>
    </source>
</evidence>
<reference evidence="12 13" key="1">
    <citation type="submission" date="2024-05" db="EMBL/GenBank/DDBJ databases">
        <title>Haplotype-resolved chromosome-level genome assembly of Huyou (Citrus changshanensis).</title>
        <authorList>
            <person name="Miao C."/>
            <person name="Chen W."/>
            <person name="Wu Y."/>
            <person name="Wang L."/>
            <person name="Zhao S."/>
            <person name="Grierson D."/>
            <person name="Xu C."/>
            <person name="Chen K."/>
        </authorList>
    </citation>
    <scope>NUCLEOTIDE SEQUENCE [LARGE SCALE GENOMIC DNA]</scope>
    <source>
        <strain evidence="12">01-14</strain>
        <tissue evidence="12">Leaf</tissue>
    </source>
</reference>
<dbReference type="EMBL" id="JBCGBO010000005">
    <property type="protein sequence ID" value="KAK9198286.1"/>
    <property type="molecule type" value="Genomic_DNA"/>
</dbReference>
<protein>
    <recommendedName>
        <fullName evidence="9">tRNA (guanosine(18)-2'-O)-methyltransferase TARBP1</fullName>
        <ecNumber evidence="8">2.1.1.34</ecNumber>
    </recommendedName>
    <alternativeName>
        <fullName evidence="10">TAR RNA-binding protein 1</fullName>
    </alternativeName>
</protein>
<dbReference type="Gene3D" id="3.40.1280.10">
    <property type="match status" value="1"/>
</dbReference>
<sequence length="1818" mass="204211">MTSTETSSVGSLVSSLVSSFKLVPPAAIPPMLDCILASTGSSASAIFFSLLDLSKDAIKEGQKLDSDQCNYIASMVGALCHLLKTLGANHDAFQSFMWKSFIPLMKMRHAFEPEVLNQVEWLAVLRLGMISESLFDVVTKTNTWINLEKTLVPCIFSSVGFSLGVLQNEESDAIEWGSCSPFQGSKGETNASDMDKECMLSLSRSITLPTSCHILTLVMDSALRNLQAAPSTDSLLENGCYAEKFAANLLWKCFFKKIWKCCRTLFSLGTLERRDAFTVLSLYLSYSSYTEGSENSNRSDRGEEFDIRAVREFWEEIKRGLVDEEGLVRKQSLHILKAVLQIHGENQGHPGVSDMRSQGKNSTARGMTKRDLWAVKEAKSLGVGKLCYSSDLALKQGQQQWEAFILLYEMLEEYGTHLVEAAWNHQITLLLQFSLPHDNLPGSTGRAHQNWIKPSGGIFDWLSVLWERGFCHGNPQVRYMIMQSFLGIEWKSYENCAKSVPESFLLGPFMEGLNDPVHHKDFGTKGVYSSRTIERAASFLHQYASFLDTRKQIAFLSNLASVAKQQSFGRVGLMALAECIASAACGVAAHIENKAECCGDAFPEKVPEECSPENFPCNDKSDLLDILRFVIESSKQHFNPNYRLRVCEKVLEAAASLMCTFEVPLEILLHFISALPREFTDYGGSLRARVREWLSGCSKQQSANNCKSRMLVLKSLNDFPISFTSHPSLSNAFVTCDDEDLDSWESKAKRWARVFFLVIKDEQDLAPVLKFIQNGGINICKQSNHVRCISIKFLILTLNFLQEIQIMQERYSECGIRIRTKSEIDSLKTVDQFSYAEASIFHEKLANLFPNVLEELVCFSNLSCSIFWSNIAMEETNLPSSVIGKLGGPSQRRSSHTILKEFRILIATVGYFSKAKYFFMPEKIMSVKAVASISSWYARLKRNASIEFAYDFMWNLFWKTIQSPTSDSESGAEVCLAAYEALASALKALVGPQALCFFKKNDKLMLSAVEGKTLLDSWVQAFLQNINALLAAGVLARARRAILLNWKWLCLESLLSLPYCGLENGANCSYFFSDDVVRYIFNDLVESLENAGEGSLLPMLRSVRLTLDLFASGSSGSLVSSCRGVDTQMMWHLVRSSWILHISGNKRRVAPIAALLSSVLHYSVFSEEEMHMMENTPGPLKWFVEKILEEGTKSPRTIRLAALHLTGLWLTNPWIIKYYIKELKLLTLYGSVAFDEDFEAELAENYDAKTEVSLLAKSPVPELTELADMTLCCFAGVWEIGVSRSRNFFSYIKLKGIELKNVISINHTLMDHLNAVPLILEISVYVFCSKGGTLAQSSKLADLTKIVGSAKECQDALDSGKLFLLGLLDFVRNNLPSVRQYLETFAITIYLKFPSLVAEQLVPILRDYDMRPQALSSYVFIAANVILHASKAVQFRHLEDLLPPIVPLLTSHHHSLRGFTQLLVYQVLCKLFPTLDFGTSQKMPLEKSCFEDLKSYLAKNSDCTRLRASMSGYLDAYDPNLSITPAVIFVNRDKELEFECVPTSLMEQVLNFLNDVREDLRYSMAKDVVTIKNESLKIGEDPDCAETLSDLDKEESFSQLPKDSLLDFQKKITLPKHENQDNSSSSFFGNREAYKQLLEIEKEDELFDQVLQARSLAMETIRASRQQFVLVASLIDRIPNLAGLARTCEVFKASGLAIADANILHDKQFQLISVTAEKWVPIVEVPVNSIKHFLERKKHEGFSVLGLEQTANSIPLDQYMFPKKTVLVLGREKEGIPVDIIHMLDACIEIPQLGVVRSLNVHVSGAIALWEYTRQQRF</sequence>
<evidence type="ECO:0000256" key="9">
    <source>
        <dbReference type="ARBA" id="ARBA00093636"/>
    </source>
</evidence>
<dbReference type="InterPro" id="IPR001537">
    <property type="entry name" value="SpoU_MeTrfase"/>
</dbReference>
<feature type="domain" description="tRNA/rRNA methyltransferase SpoU type" evidence="11">
    <location>
        <begin position="1668"/>
        <end position="1810"/>
    </location>
</feature>
<comment type="catalytic activity">
    <reaction evidence="6">
        <text>guanosine(18) in tRNA + S-adenosyl-L-methionine = 2'-O-methylguanosine(18) in tRNA + S-adenosyl-L-homocysteine + H(+)</text>
        <dbReference type="Rhea" id="RHEA:20077"/>
        <dbReference type="Rhea" id="RHEA-COMP:10190"/>
        <dbReference type="Rhea" id="RHEA-COMP:10192"/>
        <dbReference type="ChEBI" id="CHEBI:15378"/>
        <dbReference type="ChEBI" id="CHEBI:57856"/>
        <dbReference type="ChEBI" id="CHEBI:59789"/>
        <dbReference type="ChEBI" id="CHEBI:74269"/>
        <dbReference type="ChEBI" id="CHEBI:74445"/>
        <dbReference type="EC" id="2.1.1.34"/>
    </reaction>
    <physiologicalReaction direction="left-to-right" evidence="6">
        <dbReference type="Rhea" id="RHEA:20078"/>
    </physiologicalReaction>
</comment>
<evidence type="ECO:0000256" key="10">
    <source>
        <dbReference type="ARBA" id="ARBA00093656"/>
    </source>
</evidence>
<evidence type="ECO:0000256" key="7">
    <source>
        <dbReference type="ARBA" id="ARBA00093361"/>
    </source>
</evidence>
<dbReference type="GO" id="GO:0003723">
    <property type="term" value="F:RNA binding"/>
    <property type="evidence" value="ECO:0007669"/>
    <property type="project" value="UniProtKB-KW"/>
</dbReference>
<dbReference type="PANTHER" id="PTHR12029">
    <property type="entry name" value="RNA METHYLTRANSFERASE"/>
    <property type="match status" value="1"/>
</dbReference>
<evidence type="ECO:0000256" key="5">
    <source>
        <dbReference type="ARBA" id="ARBA00022990"/>
    </source>
</evidence>
<dbReference type="InterPro" id="IPR044748">
    <property type="entry name" value="Trm3/TARBP1_C"/>
</dbReference>
<dbReference type="InterPro" id="IPR016024">
    <property type="entry name" value="ARM-type_fold"/>
</dbReference>
<dbReference type="InterPro" id="IPR029026">
    <property type="entry name" value="tRNA_m1G_MTases_N"/>
</dbReference>
<evidence type="ECO:0000313" key="13">
    <source>
        <dbReference type="Proteomes" id="UP001428341"/>
    </source>
</evidence>
<proteinExistence type="predicted"/>
<organism evidence="12 13">
    <name type="scientific">Citrus x changshan-huyou</name>
    <dbReference type="NCBI Taxonomy" id="2935761"/>
    <lineage>
        <taxon>Eukaryota</taxon>
        <taxon>Viridiplantae</taxon>
        <taxon>Streptophyta</taxon>
        <taxon>Embryophyta</taxon>
        <taxon>Tracheophyta</taxon>
        <taxon>Spermatophyta</taxon>
        <taxon>Magnoliopsida</taxon>
        <taxon>eudicotyledons</taxon>
        <taxon>Gunneridae</taxon>
        <taxon>Pentapetalae</taxon>
        <taxon>rosids</taxon>
        <taxon>malvids</taxon>
        <taxon>Sapindales</taxon>
        <taxon>Rutaceae</taxon>
        <taxon>Aurantioideae</taxon>
        <taxon>Citrus</taxon>
    </lineage>
</organism>
<dbReference type="GO" id="GO:0030488">
    <property type="term" value="P:tRNA methylation"/>
    <property type="evidence" value="ECO:0007669"/>
    <property type="project" value="InterPro"/>
</dbReference>
<dbReference type="GO" id="GO:0141100">
    <property type="term" value="F:tRNA (guanine(18)-2'-O)-methyltransferase activity"/>
    <property type="evidence" value="ECO:0007669"/>
    <property type="project" value="UniProtKB-EC"/>
</dbReference>
<dbReference type="InterPro" id="IPR029028">
    <property type="entry name" value="Alpha/beta_knot_MTases"/>
</dbReference>
<evidence type="ECO:0000256" key="6">
    <source>
        <dbReference type="ARBA" id="ARBA00093266"/>
    </source>
</evidence>